<name>M6FNX8_9LEPT</name>
<dbReference type="AlphaFoldDB" id="M6FNX8"/>
<organism evidence="1 2">
    <name type="scientific">Leptospira weilii str. 2006001855</name>
    <dbReference type="NCBI Taxonomy" id="996804"/>
    <lineage>
        <taxon>Bacteria</taxon>
        <taxon>Pseudomonadati</taxon>
        <taxon>Spirochaetota</taxon>
        <taxon>Spirochaetia</taxon>
        <taxon>Leptospirales</taxon>
        <taxon>Leptospiraceae</taxon>
        <taxon>Leptospira</taxon>
    </lineage>
</organism>
<accession>M6FNX8</accession>
<evidence type="ECO:0000313" key="2">
    <source>
        <dbReference type="Proteomes" id="UP000012101"/>
    </source>
</evidence>
<dbReference type="Proteomes" id="UP000012101">
    <property type="component" value="Unassembled WGS sequence"/>
</dbReference>
<proteinExistence type="predicted"/>
<reference evidence="1 2" key="1">
    <citation type="submission" date="2013-01" db="EMBL/GenBank/DDBJ databases">
        <authorList>
            <person name="Harkins D.M."/>
            <person name="Durkin A.S."/>
            <person name="Brinkac L.M."/>
            <person name="Haft D.H."/>
            <person name="Selengut J.D."/>
            <person name="Sanka R."/>
            <person name="DePew J."/>
            <person name="Purushe J."/>
            <person name="Hospenthal D.R."/>
            <person name="Murray C.K."/>
            <person name="Pimentel G."/>
            <person name="Wasfy M."/>
            <person name="Vinetz J.M."/>
            <person name="Sutton G.G."/>
            <person name="Nierman W.C."/>
            <person name="Fouts D.E."/>
        </authorList>
    </citation>
    <scope>NUCLEOTIDE SEQUENCE [LARGE SCALE GENOMIC DNA]</scope>
    <source>
        <strain evidence="1 2">2006001855</strain>
    </source>
</reference>
<sequence>MTILERGFKKQFTKNPQTKRGKKVRRILLILKISNKSSLYRLEITFS</sequence>
<comment type="caution">
    <text evidence="1">The sequence shown here is derived from an EMBL/GenBank/DDBJ whole genome shotgun (WGS) entry which is preliminary data.</text>
</comment>
<protein>
    <submittedName>
        <fullName evidence="1">Uncharacterized protein</fullName>
    </submittedName>
</protein>
<dbReference type="EMBL" id="AFJM02000044">
    <property type="protein sequence ID" value="EMM71839.1"/>
    <property type="molecule type" value="Genomic_DNA"/>
</dbReference>
<gene>
    <name evidence="1" type="ORF">LEP1GSC038_4022</name>
</gene>
<evidence type="ECO:0000313" key="1">
    <source>
        <dbReference type="EMBL" id="EMM71839.1"/>
    </source>
</evidence>